<reference evidence="1 2" key="1">
    <citation type="submission" date="2018-05" db="EMBL/GenBank/DDBJ databases">
        <title>Draft genome sequence of Scytalidium lignicola DSM 105466, a ubiquitous saprotrophic fungus.</title>
        <authorList>
            <person name="Buettner E."/>
            <person name="Gebauer A.M."/>
            <person name="Hofrichter M."/>
            <person name="Liers C."/>
            <person name="Kellner H."/>
        </authorList>
    </citation>
    <scope>NUCLEOTIDE SEQUENCE [LARGE SCALE GENOMIC DNA]</scope>
    <source>
        <strain evidence="1 2">DSM 105466</strain>
    </source>
</reference>
<evidence type="ECO:0000313" key="2">
    <source>
        <dbReference type="Proteomes" id="UP000258309"/>
    </source>
</evidence>
<organism evidence="1 2">
    <name type="scientific">Scytalidium lignicola</name>
    <name type="common">Hyphomycete</name>
    <dbReference type="NCBI Taxonomy" id="5539"/>
    <lineage>
        <taxon>Eukaryota</taxon>
        <taxon>Fungi</taxon>
        <taxon>Dikarya</taxon>
        <taxon>Ascomycota</taxon>
        <taxon>Pezizomycotina</taxon>
        <taxon>Leotiomycetes</taxon>
        <taxon>Leotiomycetes incertae sedis</taxon>
        <taxon>Scytalidium</taxon>
    </lineage>
</organism>
<gene>
    <name evidence="1" type="ORF">B7463_g3754</name>
</gene>
<protein>
    <submittedName>
        <fullName evidence="1">Uncharacterized protein</fullName>
    </submittedName>
</protein>
<name>A0A3E2HGN0_SCYLI</name>
<evidence type="ECO:0000313" key="1">
    <source>
        <dbReference type="EMBL" id="RFU32590.1"/>
    </source>
</evidence>
<keyword evidence="2" id="KW-1185">Reference proteome</keyword>
<dbReference type="AlphaFoldDB" id="A0A3E2HGN0"/>
<accession>A0A3E2HGN0</accession>
<proteinExistence type="predicted"/>
<sequence>MLRFKDLSAELRVKTEEYCLEAPYDGSTPALLTALKPDPELYGEALAVCCRVNARIDHNNKDKFLSLDKRELLKIRYIEIQHPTTDERADYRSWFYFRSHKLQLFNNFRVITLDLSKILEMTYYFSTDLIQIIQASSGIKKIILKFHQLSYTDDSESYPLDRQSRVQLIQLLNEKLGVQGIQVPQTSVEAPKIFIWEAFDGKFLNWVE</sequence>
<comment type="caution">
    <text evidence="1">The sequence shown here is derived from an EMBL/GenBank/DDBJ whole genome shotgun (WGS) entry which is preliminary data.</text>
</comment>
<feature type="non-terminal residue" evidence="1">
    <location>
        <position position="1"/>
    </location>
</feature>
<dbReference type="Proteomes" id="UP000258309">
    <property type="component" value="Unassembled WGS sequence"/>
</dbReference>
<feature type="non-terminal residue" evidence="1">
    <location>
        <position position="208"/>
    </location>
</feature>
<dbReference type="EMBL" id="NCSJ02000051">
    <property type="protein sequence ID" value="RFU32590.1"/>
    <property type="molecule type" value="Genomic_DNA"/>
</dbReference>